<feature type="transmembrane region" description="Helical" evidence="1">
    <location>
        <begin position="33"/>
        <end position="50"/>
    </location>
</feature>
<evidence type="ECO:0000313" key="2">
    <source>
        <dbReference type="EMBL" id="KKN05021.1"/>
    </source>
</evidence>
<protein>
    <submittedName>
        <fullName evidence="2">Uncharacterized protein</fullName>
    </submittedName>
</protein>
<feature type="transmembrane region" description="Helical" evidence="1">
    <location>
        <begin position="9"/>
        <end position="27"/>
    </location>
</feature>
<reference evidence="2" key="1">
    <citation type="journal article" date="2015" name="Nature">
        <title>Complex archaea that bridge the gap between prokaryotes and eukaryotes.</title>
        <authorList>
            <person name="Spang A."/>
            <person name="Saw J.H."/>
            <person name="Jorgensen S.L."/>
            <person name="Zaremba-Niedzwiedzka K."/>
            <person name="Martijn J."/>
            <person name="Lind A.E."/>
            <person name="van Eijk R."/>
            <person name="Schleper C."/>
            <person name="Guy L."/>
            <person name="Ettema T.J."/>
        </authorList>
    </citation>
    <scope>NUCLEOTIDE SEQUENCE</scope>
</reference>
<sequence>MSNDKKKQIIVPSIITAILLLIAIFPIGEYGYYILLRWIVCLTAIYFAYLSYEAEKIYWTWVMGIIALIFNPLIPFYLGKDIWVVVDFIVAIVFGINIFIFKRKNEGK</sequence>
<proteinExistence type="predicted"/>
<gene>
    <name evidence="2" type="ORF">LCGC14_1091570</name>
</gene>
<name>A0A0F9PVC9_9ZZZZ</name>
<organism evidence="2">
    <name type="scientific">marine sediment metagenome</name>
    <dbReference type="NCBI Taxonomy" id="412755"/>
    <lineage>
        <taxon>unclassified sequences</taxon>
        <taxon>metagenomes</taxon>
        <taxon>ecological metagenomes</taxon>
    </lineage>
</organism>
<accession>A0A0F9PVC9</accession>
<dbReference type="InterPro" id="IPR046548">
    <property type="entry name" value="DUF6804"/>
</dbReference>
<evidence type="ECO:0000256" key="1">
    <source>
        <dbReference type="SAM" id="Phobius"/>
    </source>
</evidence>
<keyword evidence="1" id="KW-0812">Transmembrane</keyword>
<keyword evidence="1" id="KW-1133">Transmembrane helix</keyword>
<keyword evidence="1" id="KW-0472">Membrane</keyword>
<comment type="caution">
    <text evidence="2">The sequence shown here is derived from an EMBL/GenBank/DDBJ whole genome shotgun (WGS) entry which is preliminary data.</text>
</comment>
<dbReference type="Pfam" id="PF20619">
    <property type="entry name" value="DUF6804"/>
    <property type="match status" value="1"/>
</dbReference>
<dbReference type="EMBL" id="LAZR01004852">
    <property type="protein sequence ID" value="KKN05021.1"/>
    <property type="molecule type" value="Genomic_DNA"/>
</dbReference>
<dbReference type="AlphaFoldDB" id="A0A0F9PVC9"/>
<feature type="transmembrane region" description="Helical" evidence="1">
    <location>
        <begin position="82"/>
        <end position="101"/>
    </location>
</feature>
<feature type="transmembrane region" description="Helical" evidence="1">
    <location>
        <begin position="57"/>
        <end position="76"/>
    </location>
</feature>